<comment type="caution">
    <text evidence="1">The sequence shown here is derived from an EMBL/GenBank/DDBJ whole genome shotgun (WGS) entry which is preliminary data.</text>
</comment>
<evidence type="ECO:0000313" key="2">
    <source>
        <dbReference type="Proteomes" id="UP000639772"/>
    </source>
</evidence>
<name>A0A835QNT6_VANPL</name>
<reference evidence="1 2" key="1">
    <citation type="journal article" date="2020" name="Nat. Food">
        <title>A phased Vanilla planifolia genome enables genetic improvement of flavour and production.</title>
        <authorList>
            <person name="Hasing T."/>
            <person name="Tang H."/>
            <person name="Brym M."/>
            <person name="Khazi F."/>
            <person name="Huang T."/>
            <person name="Chambers A.H."/>
        </authorList>
    </citation>
    <scope>NUCLEOTIDE SEQUENCE [LARGE SCALE GENOMIC DNA]</scope>
    <source>
        <tissue evidence="1">Leaf</tissue>
    </source>
</reference>
<protein>
    <submittedName>
        <fullName evidence="1">Uncharacterized protein</fullName>
    </submittedName>
</protein>
<dbReference type="EMBL" id="JADCNM010000008">
    <property type="protein sequence ID" value="KAG0472202.1"/>
    <property type="molecule type" value="Genomic_DNA"/>
</dbReference>
<accession>A0A835QNT6</accession>
<evidence type="ECO:0000313" key="1">
    <source>
        <dbReference type="EMBL" id="KAG0472202.1"/>
    </source>
</evidence>
<dbReference type="Proteomes" id="UP000639772">
    <property type="component" value="Unassembled WGS sequence"/>
</dbReference>
<dbReference type="AlphaFoldDB" id="A0A835QNT6"/>
<gene>
    <name evidence="1" type="ORF">HPP92_016748</name>
</gene>
<sequence length="85" mass="9612">MMVNNYDGLNGNGQLNETLIKDVVAVIQRNLQLRSRERNEFLEFLELEGTGTLLRFQGKLSQLLAEEELMLAKAGSPAFLMLEDL</sequence>
<organism evidence="1 2">
    <name type="scientific">Vanilla planifolia</name>
    <name type="common">Vanilla</name>
    <dbReference type="NCBI Taxonomy" id="51239"/>
    <lineage>
        <taxon>Eukaryota</taxon>
        <taxon>Viridiplantae</taxon>
        <taxon>Streptophyta</taxon>
        <taxon>Embryophyta</taxon>
        <taxon>Tracheophyta</taxon>
        <taxon>Spermatophyta</taxon>
        <taxon>Magnoliopsida</taxon>
        <taxon>Liliopsida</taxon>
        <taxon>Asparagales</taxon>
        <taxon>Orchidaceae</taxon>
        <taxon>Vanilloideae</taxon>
        <taxon>Vanilleae</taxon>
        <taxon>Vanilla</taxon>
    </lineage>
</organism>
<proteinExistence type="predicted"/>